<reference evidence="5" key="1">
    <citation type="submission" date="2016-12" db="EMBL/GenBank/DDBJ databases">
        <title>An insight into the sialome and mialome of the sand fly, Nyssomyia neivai.</title>
        <authorList>
            <person name="Sebastian V."/>
            <person name="Goulart T.M."/>
            <person name="Oliveira W."/>
            <person name="Calvo E."/>
            <person name="Oliveira L.F."/>
            <person name="Pinto M.C."/>
            <person name="Rosselino A.M."/>
            <person name="Ribeiro J.M."/>
        </authorList>
    </citation>
    <scope>NUCLEOTIDE SEQUENCE</scope>
</reference>
<dbReference type="GO" id="GO:0016740">
    <property type="term" value="F:transferase activity"/>
    <property type="evidence" value="ECO:0007669"/>
    <property type="project" value="UniProtKB-KW"/>
</dbReference>
<accession>A0A1L8DLP4</accession>
<name>A0A1L8DLP4_9DIPT</name>
<proteinExistence type="inferred from homology"/>
<dbReference type="InterPro" id="IPR040079">
    <property type="entry name" value="Glutathione_S-Trfase"/>
</dbReference>
<feature type="region of interest" description="Disordered" evidence="2">
    <location>
        <begin position="325"/>
        <end position="382"/>
    </location>
</feature>
<evidence type="ECO:0000256" key="2">
    <source>
        <dbReference type="SAM" id="MobiDB-lite"/>
    </source>
</evidence>
<dbReference type="PANTHER" id="PTHR12289">
    <property type="entry name" value="METAXIN RELATED"/>
    <property type="match status" value="1"/>
</dbReference>
<evidence type="ECO:0000256" key="1">
    <source>
        <dbReference type="ARBA" id="ARBA00006475"/>
    </source>
</evidence>
<dbReference type="SFLD" id="SFLDG01200">
    <property type="entry name" value="SUF1.1"/>
    <property type="match status" value="1"/>
</dbReference>
<dbReference type="GO" id="GO:0005737">
    <property type="term" value="C:cytoplasm"/>
    <property type="evidence" value="ECO:0007669"/>
    <property type="project" value="TreeGrafter"/>
</dbReference>
<dbReference type="PANTHER" id="PTHR12289:SF41">
    <property type="entry name" value="FAILED AXON CONNECTIONS-RELATED"/>
    <property type="match status" value="1"/>
</dbReference>
<sequence length="382" mass="43668">MATEVDNKQNPVVEETAPVEKKEDTPATAAAEEQKTTENNAENHTEAAAAKPEPPVKYNVHKTNFDKDVVYLYQFSRTPLLPSLSPYCLKVETWLRLAGLKYENVDHKTKFRSKKGLLPFIELNGEEIADSAIIIKELTQKFNQDIDAGLTQEQKNIAHATISMIENHLVWVIFWWRTKFPEQVLKGYKVNLQHALGTRVPNAILSFFFKFSYGRKWFQGSKKVKAQGMGVHKPEEIEEFGKHDLKVISDMLADKPFFFGDEPTTLDVVSFAVLSQLHFISKDVNLPLRDYMASSCPNLVGHVSRMKERCFPDWDEICTKLDLNAHLPKPEPEAKEGKEGETEKKTEQEGAEAEKIEKELEKDKSDEKTEKVEENKEKEEAK</sequence>
<dbReference type="CDD" id="cd03193">
    <property type="entry name" value="GST_C_Metaxin"/>
    <property type="match status" value="1"/>
</dbReference>
<dbReference type="SUPFAM" id="SSF47616">
    <property type="entry name" value="GST C-terminal domain-like"/>
    <property type="match status" value="1"/>
</dbReference>
<feature type="compositionally biased region" description="Basic and acidic residues" evidence="2">
    <location>
        <begin position="32"/>
        <end position="45"/>
    </location>
</feature>
<dbReference type="InterPro" id="IPR026928">
    <property type="entry name" value="FAX/IsoI-like"/>
</dbReference>
<keyword evidence="5" id="KW-0808">Transferase</keyword>
<dbReference type="InterPro" id="IPR050931">
    <property type="entry name" value="Mito_Protein_Transport_Metaxin"/>
</dbReference>
<feature type="compositionally biased region" description="Basic and acidic residues" evidence="2">
    <location>
        <begin position="328"/>
        <end position="382"/>
    </location>
</feature>
<dbReference type="Gene3D" id="1.20.1050.10">
    <property type="match status" value="1"/>
</dbReference>
<dbReference type="Pfam" id="PF17172">
    <property type="entry name" value="GST_N_4"/>
    <property type="match status" value="1"/>
</dbReference>
<evidence type="ECO:0000259" key="4">
    <source>
        <dbReference type="Pfam" id="PF17172"/>
    </source>
</evidence>
<dbReference type="Pfam" id="PF17171">
    <property type="entry name" value="GST_C_6"/>
    <property type="match status" value="1"/>
</dbReference>
<dbReference type="InterPro" id="IPR036249">
    <property type="entry name" value="Thioredoxin-like_sf"/>
</dbReference>
<dbReference type="CDD" id="cd03080">
    <property type="entry name" value="GST_N_Metaxin_like"/>
    <property type="match status" value="1"/>
</dbReference>
<dbReference type="SUPFAM" id="SSF52833">
    <property type="entry name" value="Thioredoxin-like"/>
    <property type="match status" value="1"/>
</dbReference>
<dbReference type="SFLD" id="SFLDS00019">
    <property type="entry name" value="Glutathione_Transferase_(cytos"/>
    <property type="match status" value="1"/>
</dbReference>
<feature type="domain" description="Metaxin glutathione S-transferase" evidence="3">
    <location>
        <begin position="241"/>
        <end position="306"/>
    </location>
</feature>
<organism evidence="5">
    <name type="scientific">Nyssomyia neivai</name>
    <dbReference type="NCBI Taxonomy" id="330878"/>
    <lineage>
        <taxon>Eukaryota</taxon>
        <taxon>Metazoa</taxon>
        <taxon>Ecdysozoa</taxon>
        <taxon>Arthropoda</taxon>
        <taxon>Hexapoda</taxon>
        <taxon>Insecta</taxon>
        <taxon>Pterygota</taxon>
        <taxon>Neoptera</taxon>
        <taxon>Endopterygota</taxon>
        <taxon>Diptera</taxon>
        <taxon>Nematocera</taxon>
        <taxon>Psychodoidea</taxon>
        <taxon>Psychodidae</taxon>
        <taxon>Nyssomyia</taxon>
    </lineage>
</organism>
<dbReference type="AlphaFoldDB" id="A0A1L8DLP4"/>
<dbReference type="InterPro" id="IPR012336">
    <property type="entry name" value="Thioredoxin-like_fold"/>
</dbReference>
<dbReference type="InterPro" id="IPR036282">
    <property type="entry name" value="Glutathione-S-Trfase_C_sf"/>
</dbReference>
<dbReference type="SFLD" id="SFLDG01180">
    <property type="entry name" value="SUF1"/>
    <property type="match status" value="1"/>
</dbReference>
<dbReference type="EMBL" id="GFDF01006753">
    <property type="protein sequence ID" value="JAV07331.1"/>
    <property type="molecule type" value="Transcribed_RNA"/>
</dbReference>
<feature type="domain" description="Thioredoxin-like fold" evidence="4">
    <location>
        <begin position="86"/>
        <end position="177"/>
    </location>
</feature>
<evidence type="ECO:0000313" key="5">
    <source>
        <dbReference type="EMBL" id="JAV07331.1"/>
    </source>
</evidence>
<evidence type="ECO:0000259" key="3">
    <source>
        <dbReference type="Pfam" id="PF17171"/>
    </source>
</evidence>
<dbReference type="Gene3D" id="3.40.30.10">
    <property type="entry name" value="Glutaredoxin"/>
    <property type="match status" value="1"/>
</dbReference>
<feature type="region of interest" description="Disordered" evidence="2">
    <location>
        <begin position="1"/>
        <end position="55"/>
    </location>
</feature>
<comment type="similarity">
    <text evidence="1">Belongs to the FAX family.</text>
</comment>
<protein>
    <submittedName>
        <fullName evidence="5">Putative failed axon connections fax protein/glutathione s-transferase-like protein</fullName>
    </submittedName>
</protein>
<dbReference type="InterPro" id="IPR033468">
    <property type="entry name" value="Metaxin_GST"/>
</dbReference>